<dbReference type="PANTHER" id="PTHR33240">
    <property type="entry name" value="OS08G0508500 PROTEIN"/>
    <property type="match status" value="1"/>
</dbReference>
<evidence type="ECO:0000313" key="1">
    <source>
        <dbReference type="EMBL" id="KAL2479946.1"/>
    </source>
</evidence>
<dbReference type="PANTHER" id="PTHR33240:SF15">
    <property type="entry name" value="GAG-PRO-LIKE PROTEIN"/>
    <property type="match status" value="1"/>
</dbReference>
<dbReference type="AlphaFoldDB" id="A0ABD1QUQ3"/>
<organism evidence="1 2">
    <name type="scientific">Abeliophyllum distichum</name>
    <dbReference type="NCBI Taxonomy" id="126358"/>
    <lineage>
        <taxon>Eukaryota</taxon>
        <taxon>Viridiplantae</taxon>
        <taxon>Streptophyta</taxon>
        <taxon>Embryophyta</taxon>
        <taxon>Tracheophyta</taxon>
        <taxon>Spermatophyta</taxon>
        <taxon>Magnoliopsida</taxon>
        <taxon>eudicotyledons</taxon>
        <taxon>Gunneridae</taxon>
        <taxon>Pentapetalae</taxon>
        <taxon>asterids</taxon>
        <taxon>lamiids</taxon>
        <taxon>Lamiales</taxon>
        <taxon>Oleaceae</taxon>
        <taxon>Forsythieae</taxon>
        <taxon>Abeliophyllum</taxon>
    </lineage>
</organism>
<accession>A0ABD1QUQ3</accession>
<protein>
    <submittedName>
        <fullName evidence="1">Uncharacterized protein</fullName>
    </submittedName>
</protein>
<reference evidence="2" key="1">
    <citation type="submission" date="2024-07" db="EMBL/GenBank/DDBJ databases">
        <title>Two chromosome-level genome assemblies of Korean endemic species Abeliophyllum distichum and Forsythia ovata (Oleaceae).</title>
        <authorList>
            <person name="Jang H."/>
        </authorList>
    </citation>
    <scope>NUCLEOTIDE SEQUENCE [LARGE SCALE GENOMIC DNA]</scope>
</reference>
<evidence type="ECO:0000313" key="2">
    <source>
        <dbReference type="Proteomes" id="UP001604336"/>
    </source>
</evidence>
<comment type="caution">
    <text evidence="1">The sequence shown here is derived from an EMBL/GenBank/DDBJ whole genome shotgun (WGS) entry which is preliminary data.</text>
</comment>
<dbReference type="CDD" id="cd00303">
    <property type="entry name" value="retropepsin_like"/>
    <property type="match status" value="1"/>
</dbReference>
<dbReference type="EMBL" id="JBFOLK010000010">
    <property type="protein sequence ID" value="KAL2479946.1"/>
    <property type="molecule type" value="Genomic_DNA"/>
</dbReference>
<gene>
    <name evidence="1" type="ORF">Adt_32912</name>
</gene>
<dbReference type="InterPro" id="IPR021109">
    <property type="entry name" value="Peptidase_aspartic_dom_sf"/>
</dbReference>
<dbReference type="Proteomes" id="UP001604336">
    <property type="component" value="Unassembled WGS sequence"/>
</dbReference>
<proteinExistence type="predicted"/>
<keyword evidence="2" id="KW-1185">Reference proteome</keyword>
<dbReference type="Gene3D" id="2.40.70.10">
    <property type="entry name" value="Acid Proteases"/>
    <property type="match status" value="1"/>
</dbReference>
<name>A0ABD1QUQ3_9LAMI</name>
<sequence>MYYEVGTSELRVFPAPSEVPTNYFRVHRSYGHNTENCQEVENLENRREANTCPKCEPNLRHGDKSPMRGSKKVDPITFIEEDMRGVHYLYYDALVVRAIVARNGLGRIFVDNGSSVNAIFSSTYEQMNIDAQLERSAEPIYGFTGDCVTTKGVIRQAVIMEKEPLATHTFMEFLVVDRRSTYHGVLLGRPALKELWAMTSIHHLCMKFLTERGVATVRRNQLEARKCYRNVLRKAEKKEVNMTILDIEMV</sequence>